<dbReference type="InterPro" id="IPR036875">
    <property type="entry name" value="Znf_CCHC_sf"/>
</dbReference>
<keyword evidence="1" id="KW-0645">Protease</keyword>
<dbReference type="CDD" id="cd01647">
    <property type="entry name" value="RT_LTR"/>
    <property type="match status" value="1"/>
</dbReference>
<dbReference type="InterPro" id="IPR001878">
    <property type="entry name" value="Znf_CCHC"/>
</dbReference>
<keyword evidence="5" id="KW-0255">Endonuclease</keyword>
<dbReference type="InterPro" id="IPR043128">
    <property type="entry name" value="Rev_trsase/Diguanyl_cyclase"/>
</dbReference>
<dbReference type="PROSITE" id="PS50878">
    <property type="entry name" value="RT_POL"/>
    <property type="match status" value="1"/>
</dbReference>
<organism evidence="12">
    <name type="scientific">Olea europaea subsp. europaea</name>
    <dbReference type="NCBI Taxonomy" id="158383"/>
    <lineage>
        <taxon>Eukaryota</taxon>
        <taxon>Viridiplantae</taxon>
        <taxon>Streptophyta</taxon>
        <taxon>Embryophyta</taxon>
        <taxon>Tracheophyta</taxon>
        <taxon>Spermatophyta</taxon>
        <taxon>Magnoliopsida</taxon>
        <taxon>eudicotyledons</taxon>
        <taxon>Gunneridae</taxon>
        <taxon>Pentapetalae</taxon>
        <taxon>asterids</taxon>
        <taxon>lamiids</taxon>
        <taxon>Lamiales</taxon>
        <taxon>Oleaceae</taxon>
        <taxon>Oleeae</taxon>
        <taxon>Olea</taxon>
    </lineage>
</organism>
<keyword evidence="3" id="KW-0548">Nucleotidyltransferase</keyword>
<evidence type="ECO:0000256" key="1">
    <source>
        <dbReference type="ARBA" id="ARBA00022670"/>
    </source>
</evidence>
<feature type="compositionally biased region" description="Low complexity" evidence="9">
    <location>
        <begin position="19"/>
        <end position="28"/>
    </location>
</feature>
<keyword evidence="2" id="KW-0808">Transferase</keyword>
<dbReference type="GO" id="GO:0008270">
    <property type="term" value="F:zinc ion binding"/>
    <property type="evidence" value="ECO:0007669"/>
    <property type="project" value="UniProtKB-KW"/>
</dbReference>
<proteinExistence type="evidence at transcript level"/>
<sequence length="541" mass="61225">MGKRKWNGQDKGKGKWQNKKANGGANANKSIVPVIEPCPKCGKTHRGVCLQGKNVCFRCGKPGHIFKDCPTFTPKKDDNNDQNQKGKARVFAMTQKDAEENSNVIAGTLLIANTPAYVLFDSGATHSFVSTTFMAKSSITCDKSEGTLEVSIPSGNPLSTDRIAKSVSIEVEGKPMEANLYMIEMKDFDVILGMDWLGCNYATIRCKEREVSFQKPGEEPFSFLGMKTKPLIRLVSALQAEKMLRKETCQGYLVNISGGKQETIKVEDVPIVREFVDVFPEDLSGIPPDRQVEFTIDLILGAAPVSKAPYRMAPKELQELKKQLQELLDMDFIWPSVSRWGALVLFVKKKDGSMRMCIDYRELNRLTIKNKYPLPRIEDLLDQLKGAKVFSKIDLRSGYHQLKVKSKDIPKTAFRTRYGHYEFTVMPFGLTNAPAVFMDLMNRVFHQYLDKFVIVFIDDILIYSKSKEQHEEHLRIALEVLRKEKMYAKFKKSEFWLKRVGFLGHIVTAQGIEVDPVKVEVVTNSTNDAAYKEGSKISMDR</sequence>
<dbReference type="InterPro" id="IPR043502">
    <property type="entry name" value="DNA/RNA_pol_sf"/>
</dbReference>
<dbReference type="InterPro" id="IPR001969">
    <property type="entry name" value="Aspartic_peptidase_AS"/>
</dbReference>
<keyword evidence="8" id="KW-0862">Zinc</keyword>
<evidence type="ECO:0000256" key="6">
    <source>
        <dbReference type="ARBA" id="ARBA00022801"/>
    </source>
</evidence>
<dbReference type="PROSITE" id="PS50158">
    <property type="entry name" value="ZF_CCHC"/>
    <property type="match status" value="1"/>
</dbReference>
<evidence type="ECO:0000256" key="8">
    <source>
        <dbReference type="PROSITE-ProRule" id="PRU00047"/>
    </source>
</evidence>
<dbReference type="InterPro" id="IPR053134">
    <property type="entry name" value="RNA-dir_DNA_polymerase"/>
</dbReference>
<protein>
    <submittedName>
        <fullName evidence="12">Reverse Transcriptase</fullName>
    </submittedName>
</protein>
<feature type="domain" description="CCHC-type" evidence="10">
    <location>
        <begin position="56"/>
        <end position="70"/>
    </location>
</feature>
<dbReference type="GO" id="GO:0006508">
    <property type="term" value="P:proteolysis"/>
    <property type="evidence" value="ECO:0007669"/>
    <property type="project" value="UniProtKB-KW"/>
</dbReference>
<dbReference type="GO" id="GO:0003676">
    <property type="term" value="F:nucleic acid binding"/>
    <property type="evidence" value="ECO:0007669"/>
    <property type="project" value="InterPro"/>
</dbReference>
<name>A0A385A1P7_OLEEU</name>
<dbReference type="GO" id="GO:0004519">
    <property type="term" value="F:endonuclease activity"/>
    <property type="evidence" value="ECO:0007669"/>
    <property type="project" value="UniProtKB-KW"/>
</dbReference>
<dbReference type="SUPFAM" id="SSF56672">
    <property type="entry name" value="DNA/RNA polymerases"/>
    <property type="match status" value="1"/>
</dbReference>
<dbReference type="Gene3D" id="2.40.70.10">
    <property type="entry name" value="Acid Proteases"/>
    <property type="match status" value="1"/>
</dbReference>
<evidence type="ECO:0000256" key="7">
    <source>
        <dbReference type="ARBA" id="ARBA00022918"/>
    </source>
</evidence>
<dbReference type="GO" id="GO:0003964">
    <property type="term" value="F:RNA-directed DNA polymerase activity"/>
    <property type="evidence" value="ECO:0007669"/>
    <property type="project" value="UniProtKB-KW"/>
</dbReference>
<dbReference type="PANTHER" id="PTHR24559">
    <property type="entry name" value="TRANSPOSON TY3-I GAG-POL POLYPROTEIN"/>
    <property type="match status" value="1"/>
</dbReference>
<dbReference type="Gene3D" id="3.30.70.270">
    <property type="match status" value="1"/>
</dbReference>
<evidence type="ECO:0000256" key="2">
    <source>
        <dbReference type="ARBA" id="ARBA00022679"/>
    </source>
</evidence>
<dbReference type="SUPFAM" id="SSF50630">
    <property type="entry name" value="Acid proteases"/>
    <property type="match status" value="1"/>
</dbReference>
<reference evidence="12" key="1">
    <citation type="submission" date="2017-09" db="EMBL/GenBank/DDBJ databases">
        <title>Physiological, epigenetic and genetic regulation in olive plants under salt stress.</title>
        <authorList>
            <person name="Cultrera N."/>
            <person name="Mousavi S."/>
            <person name="Mariotti R."/>
            <person name="Baldoni L."/>
            <person name="Bocchini M."/>
            <person name="Albertini E."/>
        </authorList>
    </citation>
    <scope>NUCLEOTIDE SEQUENCE</scope>
</reference>
<dbReference type="Gene3D" id="4.10.60.10">
    <property type="entry name" value="Zinc finger, CCHC-type"/>
    <property type="match status" value="1"/>
</dbReference>
<keyword evidence="6" id="KW-0378">Hydrolase</keyword>
<evidence type="ECO:0000256" key="5">
    <source>
        <dbReference type="ARBA" id="ARBA00022759"/>
    </source>
</evidence>
<dbReference type="InterPro" id="IPR021109">
    <property type="entry name" value="Peptidase_aspartic_dom_sf"/>
</dbReference>
<evidence type="ECO:0000256" key="3">
    <source>
        <dbReference type="ARBA" id="ARBA00022695"/>
    </source>
</evidence>
<dbReference type="FunFam" id="3.10.10.10:FF:000007">
    <property type="entry name" value="Retrovirus-related Pol polyprotein from transposon 17.6-like Protein"/>
    <property type="match status" value="1"/>
</dbReference>
<dbReference type="EMBL" id="MF958944">
    <property type="protein sequence ID" value="AXI69408.1"/>
    <property type="molecule type" value="mRNA"/>
</dbReference>
<dbReference type="CDD" id="cd00303">
    <property type="entry name" value="retropepsin_like"/>
    <property type="match status" value="1"/>
</dbReference>
<evidence type="ECO:0000256" key="4">
    <source>
        <dbReference type="ARBA" id="ARBA00022722"/>
    </source>
</evidence>
<feature type="domain" description="Reverse transcriptase" evidence="11">
    <location>
        <begin position="328"/>
        <end position="507"/>
    </location>
</feature>
<dbReference type="PROSITE" id="PS00141">
    <property type="entry name" value="ASP_PROTEASE"/>
    <property type="match status" value="1"/>
</dbReference>
<dbReference type="Pfam" id="PF00098">
    <property type="entry name" value="zf-CCHC"/>
    <property type="match status" value="1"/>
</dbReference>
<keyword evidence="4" id="KW-0540">Nuclease</keyword>
<dbReference type="AlphaFoldDB" id="A0A385A1P7"/>
<keyword evidence="8" id="KW-0863">Zinc-finger</keyword>
<evidence type="ECO:0000256" key="9">
    <source>
        <dbReference type="SAM" id="MobiDB-lite"/>
    </source>
</evidence>
<dbReference type="Pfam" id="PF08284">
    <property type="entry name" value="RVP_2"/>
    <property type="match status" value="1"/>
</dbReference>
<feature type="region of interest" description="Disordered" evidence="9">
    <location>
        <begin position="1"/>
        <end position="28"/>
    </location>
</feature>
<dbReference type="SMART" id="SM00343">
    <property type="entry name" value="ZnF_C2HC"/>
    <property type="match status" value="1"/>
</dbReference>
<dbReference type="InterPro" id="IPR000477">
    <property type="entry name" value="RT_dom"/>
</dbReference>
<evidence type="ECO:0000259" key="11">
    <source>
        <dbReference type="PROSITE" id="PS50878"/>
    </source>
</evidence>
<gene>
    <name evidence="12" type="primary">RT1</name>
</gene>
<dbReference type="Pfam" id="PF00078">
    <property type="entry name" value="RVT_1"/>
    <property type="match status" value="1"/>
</dbReference>
<keyword evidence="7 12" id="KW-0695">RNA-directed DNA polymerase</keyword>
<dbReference type="Gene3D" id="3.10.10.10">
    <property type="entry name" value="HIV Type 1 Reverse Transcriptase, subunit A, domain 1"/>
    <property type="match status" value="1"/>
</dbReference>
<dbReference type="SUPFAM" id="SSF57756">
    <property type="entry name" value="Retrovirus zinc finger-like domains"/>
    <property type="match status" value="1"/>
</dbReference>
<dbReference type="GO" id="GO:0004190">
    <property type="term" value="F:aspartic-type endopeptidase activity"/>
    <property type="evidence" value="ECO:0007669"/>
    <property type="project" value="InterPro"/>
</dbReference>
<evidence type="ECO:0000259" key="10">
    <source>
        <dbReference type="PROSITE" id="PS50158"/>
    </source>
</evidence>
<dbReference type="PANTHER" id="PTHR24559:SF444">
    <property type="entry name" value="REVERSE TRANSCRIPTASE DOMAIN-CONTAINING PROTEIN"/>
    <property type="match status" value="1"/>
</dbReference>
<evidence type="ECO:0000313" key="12">
    <source>
        <dbReference type="EMBL" id="AXI69408.1"/>
    </source>
</evidence>
<accession>A0A385A1P7</accession>
<keyword evidence="8" id="KW-0479">Metal-binding</keyword>